<dbReference type="GO" id="GO:0005886">
    <property type="term" value="C:plasma membrane"/>
    <property type="evidence" value="ECO:0007669"/>
    <property type="project" value="TreeGrafter"/>
</dbReference>
<evidence type="ECO:0000256" key="8">
    <source>
        <dbReference type="ARBA" id="ARBA00022737"/>
    </source>
</evidence>
<evidence type="ECO:0000256" key="3">
    <source>
        <dbReference type="ARBA" id="ARBA00022536"/>
    </source>
</evidence>
<dbReference type="Gene3D" id="2.10.25.10">
    <property type="entry name" value="Laminin"/>
    <property type="match status" value="2"/>
</dbReference>
<comment type="catalytic activity">
    <reaction evidence="17">
        <text>L-threonyl-[protein] + ATP = O-phospho-L-threonyl-[protein] + ADP + H(+)</text>
        <dbReference type="Rhea" id="RHEA:46608"/>
        <dbReference type="Rhea" id="RHEA-COMP:11060"/>
        <dbReference type="Rhea" id="RHEA-COMP:11605"/>
        <dbReference type="ChEBI" id="CHEBI:15378"/>
        <dbReference type="ChEBI" id="CHEBI:30013"/>
        <dbReference type="ChEBI" id="CHEBI:30616"/>
        <dbReference type="ChEBI" id="CHEBI:61977"/>
        <dbReference type="ChEBI" id="CHEBI:456216"/>
    </reaction>
</comment>
<dbReference type="InterPro" id="IPR049883">
    <property type="entry name" value="NOTCH1_EGF-like"/>
</dbReference>
<evidence type="ECO:0000256" key="12">
    <source>
        <dbReference type="ARBA" id="ARBA00022989"/>
    </source>
</evidence>
<keyword evidence="11" id="KW-0067">ATP-binding</keyword>
<dbReference type="FunFam" id="3.30.200.20:FF:000043">
    <property type="entry name" value="Wall-associated receptor kinase 2"/>
    <property type="match status" value="1"/>
</dbReference>
<dbReference type="PhylomeDB" id="A0A068UY45"/>
<keyword evidence="8" id="KW-0677">Repeat</keyword>
<dbReference type="InterPro" id="IPR000719">
    <property type="entry name" value="Prot_kinase_dom"/>
</dbReference>
<evidence type="ECO:0000256" key="6">
    <source>
        <dbReference type="ARBA" id="ARBA00022692"/>
    </source>
</evidence>
<keyword evidence="5" id="KW-0808">Transferase</keyword>
<keyword evidence="4" id="KW-0597">Phosphoprotein</keyword>
<dbReference type="InterPro" id="IPR001881">
    <property type="entry name" value="EGF-like_Ca-bd_dom"/>
</dbReference>
<feature type="compositionally biased region" description="Basic residues" evidence="20">
    <location>
        <begin position="975"/>
        <end position="984"/>
    </location>
</feature>
<dbReference type="CDD" id="cd14066">
    <property type="entry name" value="STKc_IRAK"/>
    <property type="match status" value="1"/>
</dbReference>
<dbReference type="PROSITE" id="PS00010">
    <property type="entry name" value="ASX_HYDROXYL"/>
    <property type="match status" value="1"/>
</dbReference>
<evidence type="ECO:0000256" key="21">
    <source>
        <dbReference type="SAM" id="Phobius"/>
    </source>
</evidence>
<evidence type="ECO:0000256" key="19">
    <source>
        <dbReference type="PROSITE-ProRule" id="PRU00076"/>
    </source>
</evidence>
<dbReference type="InterPro" id="IPR018097">
    <property type="entry name" value="EGF_Ca-bd_CS"/>
</dbReference>
<evidence type="ECO:0000256" key="5">
    <source>
        <dbReference type="ARBA" id="ARBA00022679"/>
    </source>
</evidence>
<dbReference type="PROSITE" id="PS00108">
    <property type="entry name" value="PROTEIN_KINASE_ST"/>
    <property type="match status" value="1"/>
</dbReference>
<organism evidence="25 26">
    <name type="scientific">Coffea canephora</name>
    <name type="common">Robusta coffee</name>
    <dbReference type="NCBI Taxonomy" id="49390"/>
    <lineage>
        <taxon>Eukaryota</taxon>
        <taxon>Viridiplantae</taxon>
        <taxon>Streptophyta</taxon>
        <taxon>Embryophyta</taxon>
        <taxon>Tracheophyta</taxon>
        <taxon>Spermatophyta</taxon>
        <taxon>Magnoliopsida</taxon>
        <taxon>eudicotyledons</taxon>
        <taxon>Gunneridae</taxon>
        <taxon>Pentapetalae</taxon>
        <taxon>asterids</taxon>
        <taxon>lamiids</taxon>
        <taxon>Gentianales</taxon>
        <taxon>Rubiaceae</taxon>
        <taxon>Ixoroideae</taxon>
        <taxon>Gardenieae complex</taxon>
        <taxon>Bertiereae - Coffeeae clade</taxon>
        <taxon>Coffeeae</taxon>
        <taxon>Coffea</taxon>
    </lineage>
</organism>
<gene>
    <name evidence="25" type="ORF">GSCOC_T00036221001</name>
</gene>
<evidence type="ECO:0000256" key="13">
    <source>
        <dbReference type="ARBA" id="ARBA00023136"/>
    </source>
</evidence>
<dbReference type="PANTHER" id="PTHR27005:SF353">
    <property type="entry name" value="WALL-ASSOCIATED RECEPTOR KINASE-LIKE 22"/>
    <property type="match status" value="1"/>
</dbReference>
<dbReference type="PROSITE" id="PS01187">
    <property type="entry name" value="EGF_CA"/>
    <property type="match status" value="1"/>
</dbReference>
<feature type="domain" description="Protein kinase" evidence="23">
    <location>
        <begin position="427"/>
        <end position="698"/>
    </location>
</feature>
<dbReference type="InterPro" id="IPR000152">
    <property type="entry name" value="EGF-type_Asp/Asn_hydroxyl_site"/>
</dbReference>
<sequence length="1267" mass="142651">MHEKITSGIHLISIISTFSLLHDAAASVAKPNCPDKCGNLTVPYPFGIGKGCYLSRSFEVKCNTSSYSGSFPTISDDKVYEIAQHHVIVHGHLVFPFVYNKSSGESGYSVGFSISSDDLTDDFSVSHTENQFVAIGCDIYAYITDLRTSDTVSGCPSLCKNSSTSPMASSSYCSGKRCCRDTIPKDLRDMEFYVQTMNTWERSWESDQCSFAMVVHKDFSGFNKFNFSDCAVDSHRAPLALDWGIGNISCHEAIKKGTCICGQNGECINSTRGVGYSCRCLTGYQGNPYLHDGCQDINECESPEKNKCPKEARCVNTPGSYYCTCPPGYHKGRNFGPSSPHACLPDRAMLIFISLGIGPAAGFLILVSIFIWLHRKLKRIEEEKAKKGFFKRNGGLLLQQQPSSSQGSVSETKLFVTQELEKATNNFNESRILGQGGLGTVYKGMLSDGTIVAVKKSNKIDQCRVSQFINEVVILSQINHRHILKLLGCCLETEVPLLVYEYVSNGTLSQHLHDDPGAGMINWENRLRIATEVAEALAYLHSYASTAIFHRDIKSSNILLDENYKAVVSDFGLSRSVPIDKTHLTTLVGGTFGYLDPEYFRSGQLNDKSDVYAFGVVLAELLTGQKAVSSDKSDEGLVIRFRQAVKENRLFETVDKMAADEGLEEEILAVATLTKRCLKLNARKRPSMREIATALEQLRRKEGSIARESLQDGFCSLSERSYCCNVDSITEDSLEYFMFCLTNRKKKEKKTYNEVFYTNLEYILCICILFTVSLHSYVLSEIKKMRSFSFRPPTVFSISIDPLNLLRLTFSLTTMEASLLCCNLTNLLQLRTKLKRQNPSFSFTILREKLKEVLAKVKRTPKNFPKSFIYTFKISKKIKIPFPFFSSSSPTTTSVADFRCRCQSSFFPLFSLSPSSSPSILPSCLFFFSLCLPHFLPHLSVKKKKKEKKDGEKREGEQGRRGVAGQRGKAGQRCWRGRGIRRRGGGGGRGGEGERKERGSGRWHWWSCCWGWRRRRRRRTKRKERKEKEEERKGKKSFSSYKNFYKIFSKTSIVHYNKVLDKLSKNLGSKQALNLTGIGFAAGFLILEIACIWLHHNLKIMEEDKAKKRFFKRNGGLLLPQLSSSQGTVSKTKLLSHELGKATDNFNESRIVGQGGLGTCWNYHLENRLRIATEVAAALRYLHLYASTAIFQRDIKRSNILLDENYRAVVWDFGLSRSVFLDKTHLTTLVGSTFDRDATTTHDGEPWSGQLNDKTEFMPLVKFLPNF</sequence>
<feature type="chain" id="PRO_5001655359" description="Protein kinase domain-containing protein" evidence="22">
    <location>
        <begin position="27"/>
        <end position="1267"/>
    </location>
</feature>
<keyword evidence="6 21" id="KW-0812">Transmembrane</keyword>
<evidence type="ECO:0000313" key="25">
    <source>
        <dbReference type="EMBL" id="CDP12568.1"/>
    </source>
</evidence>
<keyword evidence="13 21" id="KW-0472">Membrane</keyword>
<dbReference type="Pfam" id="PF07645">
    <property type="entry name" value="EGF_CA"/>
    <property type="match status" value="1"/>
</dbReference>
<evidence type="ECO:0000256" key="1">
    <source>
        <dbReference type="ARBA" id="ARBA00004479"/>
    </source>
</evidence>
<evidence type="ECO:0000256" key="22">
    <source>
        <dbReference type="SAM" id="SignalP"/>
    </source>
</evidence>
<name>A0A068UY45_COFCA</name>
<dbReference type="SMART" id="SM00220">
    <property type="entry name" value="S_TKc"/>
    <property type="match status" value="1"/>
</dbReference>
<feature type="domain" description="Protein kinase" evidence="23">
    <location>
        <begin position="1027"/>
        <end position="1267"/>
    </location>
</feature>
<dbReference type="Gene3D" id="3.30.200.20">
    <property type="entry name" value="Phosphorylase Kinase, domain 1"/>
    <property type="match status" value="1"/>
</dbReference>
<dbReference type="PROSITE" id="PS50026">
    <property type="entry name" value="EGF_3"/>
    <property type="match status" value="1"/>
</dbReference>
<reference evidence="26" key="1">
    <citation type="journal article" date="2014" name="Science">
        <title>The coffee genome provides insight into the convergent evolution of caffeine biosynthesis.</title>
        <authorList>
            <person name="Denoeud F."/>
            <person name="Carretero-Paulet L."/>
            <person name="Dereeper A."/>
            <person name="Droc G."/>
            <person name="Guyot R."/>
            <person name="Pietrella M."/>
            <person name="Zheng C."/>
            <person name="Alberti A."/>
            <person name="Anthony F."/>
            <person name="Aprea G."/>
            <person name="Aury J.M."/>
            <person name="Bento P."/>
            <person name="Bernard M."/>
            <person name="Bocs S."/>
            <person name="Campa C."/>
            <person name="Cenci A."/>
            <person name="Combes M.C."/>
            <person name="Crouzillat D."/>
            <person name="Da Silva C."/>
            <person name="Daddiego L."/>
            <person name="De Bellis F."/>
            <person name="Dussert S."/>
            <person name="Garsmeur O."/>
            <person name="Gayraud T."/>
            <person name="Guignon V."/>
            <person name="Jahn K."/>
            <person name="Jamilloux V."/>
            <person name="Joet T."/>
            <person name="Labadie K."/>
            <person name="Lan T."/>
            <person name="Leclercq J."/>
            <person name="Lepelley M."/>
            <person name="Leroy T."/>
            <person name="Li L.T."/>
            <person name="Librado P."/>
            <person name="Lopez L."/>
            <person name="Munoz A."/>
            <person name="Noel B."/>
            <person name="Pallavicini A."/>
            <person name="Perrotta G."/>
            <person name="Poncet V."/>
            <person name="Pot D."/>
            <person name="Priyono X."/>
            <person name="Rigoreau M."/>
            <person name="Rouard M."/>
            <person name="Rozas J."/>
            <person name="Tranchant-Dubreuil C."/>
            <person name="VanBuren R."/>
            <person name="Zhang Q."/>
            <person name="Andrade A.C."/>
            <person name="Argout X."/>
            <person name="Bertrand B."/>
            <person name="de Kochko A."/>
            <person name="Graziosi G."/>
            <person name="Henry R.J."/>
            <person name="Jayarama X."/>
            <person name="Ming R."/>
            <person name="Nagai C."/>
            <person name="Rounsley S."/>
            <person name="Sankoff D."/>
            <person name="Giuliano G."/>
            <person name="Albert V.A."/>
            <person name="Wincker P."/>
            <person name="Lashermes P."/>
        </authorList>
    </citation>
    <scope>NUCLEOTIDE SEQUENCE [LARGE SCALE GENOMIC DNA]</scope>
    <source>
        <strain evidence="26">cv. DH200-94</strain>
    </source>
</reference>
<dbReference type="SUPFAM" id="SSF56112">
    <property type="entry name" value="Protein kinase-like (PK-like)"/>
    <property type="match status" value="2"/>
</dbReference>
<dbReference type="SMART" id="SM00179">
    <property type="entry name" value="EGF_CA"/>
    <property type="match status" value="2"/>
</dbReference>
<keyword evidence="15" id="KW-0325">Glycoprotein</keyword>
<evidence type="ECO:0000256" key="17">
    <source>
        <dbReference type="ARBA" id="ARBA00047951"/>
    </source>
</evidence>
<dbReference type="GO" id="GO:0004674">
    <property type="term" value="F:protein serine/threonine kinase activity"/>
    <property type="evidence" value="ECO:0007669"/>
    <property type="project" value="UniProtKB-KW"/>
</dbReference>
<dbReference type="GO" id="GO:0007166">
    <property type="term" value="P:cell surface receptor signaling pathway"/>
    <property type="evidence" value="ECO:0007669"/>
    <property type="project" value="InterPro"/>
</dbReference>
<dbReference type="InterPro" id="IPR025287">
    <property type="entry name" value="WAK_GUB"/>
</dbReference>
<evidence type="ECO:0000256" key="14">
    <source>
        <dbReference type="ARBA" id="ARBA00023157"/>
    </source>
</evidence>
<dbReference type="FunFam" id="1.10.510.10:FF:000084">
    <property type="entry name" value="Wall-associated receptor kinase 2"/>
    <property type="match status" value="1"/>
</dbReference>
<dbReference type="Pfam" id="PF13947">
    <property type="entry name" value="GUB_WAK_bind"/>
    <property type="match status" value="1"/>
</dbReference>
<evidence type="ECO:0008006" key="27">
    <source>
        <dbReference type="Google" id="ProtNLM"/>
    </source>
</evidence>
<dbReference type="OrthoDB" id="4062651at2759"/>
<keyword evidence="26" id="KW-1185">Reference proteome</keyword>
<accession>A0A068UY45</accession>
<dbReference type="FunFam" id="2.10.25.10:FF:000038">
    <property type="entry name" value="Fibrillin 2"/>
    <property type="match status" value="1"/>
</dbReference>
<dbReference type="InterPro" id="IPR045274">
    <property type="entry name" value="WAK-like"/>
</dbReference>
<evidence type="ECO:0000256" key="15">
    <source>
        <dbReference type="ARBA" id="ARBA00023180"/>
    </source>
</evidence>
<keyword evidence="10" id="KW-0418">Kinase</keyword>
<evidence type="ECO:0000256" key="20">
    <source>
        <dbReference type="SAM" id="MobiDB-lite"/>
    </source>
</evidence>
<dbReference type="Pfam" id="PF00069">
    <property type="entry name" value="Pkinase"/>
    <property type="match status" value="2"/>
</dbReference>
<protein>
    <recommendedName>
        <fullName evidence="27">Protein kinase domain-containing protein</fullName>
    </recommendedName>
</protein>
<dbReference type="SUPFAM" id="SSF57184">
    <property type="entry name" value="Growth factor receptor domain"/>
    <property type="match status" value="1"/>
</dbReference>
<dbReference type="InterPro" id="IPR011009">
    <property type="entry name" value="Kinase-like_dom_sf"/>
</dbReference>
<evidence type="ECO:0000256" key="10">
    <source>
        <dbReference type="ARBA" id="ARBA00022777"/>
    </source>
</evidence>
<feature type="compositionally biased region" description="Basic and acidic residues" evidence="20">
    <location>
        <begin position="948"/>
        <end position="960"/>
    </location>
</feature>
<dbReference type="EMBL" id="HG739152">
    <property type="protein sequence ID" value="CDP12568.1"/>
    <property type="molecule type" value="Genomic_DNA"/>
</dbReference>
<dbReference type="GO" id="GO:0005509">
    <property type="term" value="F:calcium ion binding"/>
    <property type="evidence" value="ECO:0007669"/>
    <property type="project" value="InterPro"/>
</dbReference>
<dbReference type="InterPro" id="IPR000742">
    <property type="entry name" value="EGF"/>
</dbReference>
<proteinExistence type="predicted"/>
<feature type="domain" description="EGF-like" evidence="24">
    <location>
        <begin position="296"/>
        <end position="336"/>
    </location>
</feature>
<keyword evidence="9" id="KW-0547">Nucleotide-binding</keyword>
<dbReference type="Gramene" id="CDP12568">
    <property type="protein sequence ID" value="CDP12568"/>
    <property type="gene ID" value="GSCOC_T00036221001"/>
</dbReference>
<comment type="caution">
    <text evidence="19">Lacks conserved residue(s) required for the propagation of feature annotation.</text>
</comment>
<dbReference type="InterPro" id="IPR008271">
    <property type="entry name" value="Ser/Thr_kinase_AS"/>
</dbReference>
<dbReference type="STRING" id="49390.A0A068UY45"/>
<evidence type="ECO:0000256" key="18">
    <source>
        <dbReference type="ARBA" id="ARBA00058961"/>
    </source>
</evidence>
<evidence type="ECO:0000313" key="26">
    <source>
        <dbReference type="Proteomes" id="UP000295252"/>
    </source>
</evidence>
<keyword evidence="14" id="KW-1015">Disulfide bond</keyword>
<evidence type="ECO:0000256" key="4">
    <source>
        <dbReference type="ARBA" id="ARBA00022553"/>
    </source>
</evidence>
<evidence type="ECO:0000256" key="9">
    <source>
        <dbReference type="ARBA" id="ARBA00022741"/>
    </source>
</evidence>
<evidence type="ECO:0000256" key="11">
    <source>
        <dbReference type="ARBA" id="ARBA00022840"/>
    </source>
</evidence>
<dbReference type="AlphaFoldDB" id="A0A068UY45"/>
<dbReference type="InterPro" id="IPR009030">
    <property type="entry name" value="Growth_fac_rcpt_cys_sf"/>
</dbReference>
<feature type="transmembrane region" description="Helical" evidence="21">
    <location>
        <begin position="348"/>
        <end position="373"/>
    </location>
</feature>
<comment type="function">
    <text evidence="18">Serine/threonine-protein kinase that may function as a signaling receptor of extracellular matrix component. Binding to pectin may have significance in the control of cell expansion, morphogenesis and development.</text>
</comment>
<dbReference type="PROSITE" id="PS50011">
    <property type="entry name" value="PROTEIN_KINASE_DOM"/>
    <property type="match status" value="2"/>
</dbReference>
<comment type="subcellular location">
    <subcellularLocation>
        <location evidence="1">Membrane</location>
        <topology evidence="1">Single-pass type I membrane protein</topology>
    </subcellularLocation>
</comment>
<dbReference type="GO" id="GO:0030247">
    <property type="term" value="F:polysaccharide binding"/>
    <property type="evidence" value="ECO:0007669"/>
    <property type="project" value="InterPro"/>
</dbReference>
<feature type="transmembrane region" description="Helical" evidence="21">
    <location>
        <begin position="755"/>
        <end position="778"/>
    </location>
</feature>
<evidence type="ECO:0000256" key="7">
    <source>
        <dbReference type="ARBA" id="ARBA00022729"/>
    </source>
</evidence>
<evidence type="ECO:0000259" key="23">
    <source>
        <dbReference type="PROSITE" id="PS50011"/>
    </source>
</evidence>
<evidence type="ECO:0000256" key="16">
    <source>
        <dbReference type="ARBA" id="ARBA00047558"/>
    </source>
</evidence>
<dbReference type="Gene3D" id="1.10.510.10">
    <property type="entry name" value="Transferase(Phosphotransferase) domain 1"/>
    <property type="match status" value="2"/>
</dbReference>
<feature type="region of interest" description="Disordered" evidence="20">
    <location>
        <begin position="943"/>
        <end position="998"/>
    </location>
</feature>
<keyword evidence="7 22" id="KW-0732">Signal</keyword>
<keyword evidence="3 19" id="KW-0245">EGF-like domain</keyword>
<dbReference type="SMART" id="SM00181">
    <property type="entry name" value="EGF"/>
    <property type="match status" value="2"/>
</dbReference>
<keyword evidence="2" id="KW-0723">Serine/threonine-protein kinase</keyword>
<dbReference type="GO" id="GO:0005524">
    <property type="term" value="F:ATP binding"/>
    <property type="evidence" value="ECO:0007669"/>
    <property type="project" value="UniProtKB-KW"/>
</dbReference>
<dbReference type="CDD" id="cd00054">
    <property type="entry name" value="EGF_CA"/>
    <property type="match status" value="1"/>
</dbReference>
<comment type="catalytic activity">
    <reaction evidence="16">
        <text>L-seryl-[protein] + ATP = O-phospho-L-seryl-[protein] + ADP + H(+)</text>
        <dbReference type="Rhea" id="RHEA:17989"/>
        <dbReference type="Rhea" id="RHEA-COMP:9863"/>
        <dbReference type="Rhea" id="RHEA-COMP:11604"/>
        <dbReference type="ChEBI" id="CHEBI:15378"/>
        <dbReference type="ChEBI" id="CHEBI:29999"/>
        <dbReference type="ChEBI" id="CHEBI:30616"/>
        <dbReference type="ChEBI" id="CHEBI:83421"/>
        <dbReference type="ChEBI" id="CHEBI:456216"/>
    </reaction>
</comment>
<keyword evidence="12 21" id="KW-1133">Transmembrane helix</keyword>
<dbReference type="Proteomes" id="UP000295252">
    <property type="component" value="Chromosome XI"/>
</dbReference>
<evidence type="ECO:0000259" key="24">
    <source>
        <dbReference type="PROSITE" id="PS50026"/>
    </source>
</evidence>
<dbReference type="PANTHER" id="PTHR27005">
    <property type="entry name" value="WALL-ASSOCIATED RECEPTOR KINASE-LIKE 21"/>
    <property type="match status" value="1"/>
</dbReference>
<dbReference type="InParanoid" id="A0A068UY45"/>
<feature type="signal peptide" evidence="22">
    <location>
        <begin position="1"/>
        <end position="26"/>
    </location>
</feature>
<evidence type="ECO:0000256" key="2">
    <source>
        <dbReference type="ARBA" id="ARBA00022527"/>
    </source>
</evidence>